<proteinExistence type="predicted"/>
<dbReference type="Proteomes" id="UP000868349">
    <property type="component" value="Unassembled WGS sequence"/>
</dbReference>
<feature type="domain" description="Transposase IS66 C-terminal" evidence="1">
    <location>
        <begin position="30"/>
        <end position="66"/>
    </location>
</feature>
<dbReference type="AlphaFoldDB" id="A0A1S9IUW6"/>
<accession>A0A1S9IUW6</accession>
<dbReference type="Pfam" id="PF13817">
    <property type="entry name" value="DDE_Tnp_IS66_C"/>
    <property type="match status" value="1"/>
</dbReference>
<comment type="caution">
    <text evidence="2">The sequence shown here is derived from an EMBL/GenBank/DDBJ whole genome shotgun (WGS) entry which is preliminary data.</text>
</comment>
<dbReference type="InterPro" id="IPR039552">
    <property type="entry name" value="IS66_C"/>
</dbReference>
<gene>
    <name evidence="2" type="ORF">AJR17_025165</name>
</gene>
<evidence type="ECO:0000259" key="1">
    <source>
        <dbReference type="Pfam" id="PF13817"/>
    </source>
</evidence>
<organism evidence="2">
    <name type="scientific">Shigella boydii</name>
    <dbReference type="NCBI Taxonomy" id="621"/>
    <lineage>
        <taxon>Bacteria</taxon>
        <taxon>Pseudomonadati</taxon>
        <taxon>Pseudomonadota</taxon>
        <taxon>Gammaproteobacteria</taxon>
        <taxon>Enterobacterales</taxon>
        <taxon>Enterobacteriaceae</taxon>
        <taxon>Shigella</taxon>
    </lineage>
</organism>
<protein>
    <submittedName>
        <fullName evidence="2">Transposase</fullName>
    </submittedName>
</protein>
<evidence type="ECO:0000313" key="2">
    <source>
        <dbReference type="EMBL" id="OOO74289.1"/>
    </source>
</evidence>
<dbReference type="EMBL" id="MSJS02000164">
    <property type="protein sequence ID" value="OOO74289.1"/>
    <property type="molecule type" value="Genomic_DNA"/>
</dbReference>
<name>A0A1S9IUW6_SHIBO</name>
<sequence>MQPEGECCPACCRCAHTNSGSAQAAVLYPLIGTCRLNNTELKKWLRYVIEHIQDWPANRVRDLLPWEVELTAQ</sequence>
<reference evidence="2" key="1">
    <citation type="submission" date="2017-02" db="EMBL/GenBank/DDBJ databases">
        <title>Shigella draft genomes.</title>
        <authorList>
            <person name="Weis A.M."/>
            <person name="Weimer B.C."/>
            <person name="Gilpin B."/>
        </authorList>
    </citation>
    <scope>NUCLEOTIDE SEQUENCE [LARGE SCALE GENOMIC DNA]</scope>
    <source>
        <strain evidence="2">BCW_4868</strain>
    </source>
</reference>